<feature type="compositionally biased region" description="Low complexity" evidence="1">
    <location>
        <begin position="67"/>
        <end position="76"/>
    </location>
</feature>
<dbReference type="EMBL" id="SPUK01000011">
    <property type="protein sequence ID" value="TQV93784.1"/>
    <property type="molecule type" value="Genomic_DNA"/>
</dbReference>
<feature type="region of interest" description="Disordered" evidence="1">
    <location>
        <begin position="1"/>
        <end position="129"/>
    </location>
</feature>
<evidence type="ECO:0000256" key="1">
    <source>
        <dbReference type="SAM" id="MobiDB-lite"/>
    </source>
</evidence>
<keyword evidence="3" id="KW-1185">Reference proteome</keyword>
<dbReference type="Proteomes" id="UP000315783">
    <property type="component" value="Unassembled WGS sequence"/>
</dbReference>
<feature type="compositionally biased region" description="Basic and acidic residues" evidence="1">
    <location>
        <begin position="117"/>
        <end position="129"/>
    </location>
</feature>
<accession>A0A545UWE2</accession>
<protein>
    <submittedName>
        <fullName evidence="2">Uncharacterized protein</fullName>
    </submittedName>
</protein>
<feature type="region of interest" description="Disordered" evidence="1">
    <location>
        <begin position="516"/>
        <end position="549"/>
    </location>
</feature>
<organism evidence="2 3">
    <name type="scientific">Cordyceps javanica</name>
    <dbReference type="NCBI Taxonomy" id="43265"/>
    <lineage>
        <taxon>Eukaryota</taxon>
        <taxon>Fungi</taxon>
        <taxon>Dikarya</taxon>
        <taxon>Ascomycota</taxon>
        <taxon>Pezizomycotina</taxon>
        <taxon>Sordariomycetes</taxon>
        <taxon>Hypocreomycetidae</taxon>
        <taxon>Hypocreales</taxon>
        <taxon>Cordycipitaceae</taxon>
        <taxon>Cordyceps</taxon>
    </lineage>
</organism>
<comment type="caution">
    <text evidence="2">The sequence shown here is derived from an EMBL/GenBank/DDBJ whole genome shotgun (WGS) entry which is preliminary data.</text>
</comment>
<feature type="compositionally biased region" description="Low complexity" evidence="1">
    <location>
        <begin position="526"/>
        <end position="535"/>
    </location>
</feature>
<evidence type="ECO:0000313" key="2">
    <source>
        <dbReference type="EMBL" id="TQV93784.1"/>
    </source>
</evidence>
<dbReference type="AlphaFoldDB" id="A0A545UWE2"/>
<gene>
    <name evidence="2" type="ORF">IF1G_07516</name>
</gene>
<feature type="compositionally biased region" description="Low complexity" evidence="1">
    <location>
        <begin position="14"/>
        <end position="42"/>
    </location>
</feature>
<proteinExistence type="predicted"/>
<sequence length="549" mass="59101">MPYLSRRTVRGLLARSRASPSSPASSRAASTSAPPAKSETSPLPSSASAPVRLPDRPSGQTSRHSHSSTSSTSSTRAVTADEEGRGSPVSTRSVAPAAPAADHDAGLAAAPPPPQESRTREDAPPPGAARRETAAYLEAGIPIAGTAVAATPPVFAPFVSGHVAATDSPPYEFNGLFAAPASNHPPATPGAPPLYQPRAFEGEAFPQLPFTPFHRNAMAARSGEQIEHELPGDDRFPCYPGSRVVNGSWLGGRFERFTVGGRTFFCPVQLLLQYPHWQLLLSLEQPPQGWVLSSSTVDASIFALVIEALISPAGFDGTEPGLSLVKLALAARQAHDWGMEREVGKLVASFRRYVARRVFYRNPHRPDAQGVMDHHYFVHRSEDIFRAWRVLTTCSPSPSAASSSSFSGARVERDVGGDSGFTCLQRRLPPAELVCLYALAVPRDLWPALTAEFPDEFAAQIDRAARLRVVPEAVDYHDWWLRFFRLAGCLDFDWMADVPDVLNMFFRSHEEAAGVSAQQEERLAQTTTATATATADGEERNMADAGGGE</sequence>
<evidence type="ECO:0000313" key="3">
    <source>
        <dbReference type="Proteomes" id="UP000315783"/>
    </source>
</evidence>
<reference evidence="2 3" key="1">
    <citation type="journal article" date="2019" name="Appl. Microbiol. Biotechnol.">
        <title>Genome sequence of Isaria javanica and comparative genome analysis insights into family S53 peptidase evolution in fungal entomopathogens.</title>
        <authorList>
            <person name="Lin R."/>
            <person name="Zhang X."/>
            <person name="Xin B."/>
            <person name="Zou M."/>
            <person name="Gao Y."/>
            <person name="Qin F."/>
            <person name="Hu Q."/>
            <person name="Xie B."/>
            <person name="Cheng X."/>
        </authorList>
    </citation>
    <scope>NUCLEOTIDE SEQUENCE [LARGE SCALE GENOMIC DNA]</scope>
    <source>
        <strain evidence="2 3">IJ1G</strain>
    </source>
</reference>
<name>A0A545UWE2_9HYPO</name>